<dbReference type="GO" id="GO:0061504">
    <property type="term" value="P:cyclic threonylcarbamoyladenosine biosynthetic process"/>
    <property type="evidence" value="ECO:0007669"/>
    <property type="project" value="TreeGrafter"/>
</dbReference>
<dbReference type="Pfam" id="PF00899">
    <property type="entry name" value="ThiF"/>
    <property type="match status" value="1"/>
</dbReference>
<evidence type="ECO:0000313" key="4">
    <source>
        <dbReference type="Proteomes" id="UP000177177"/>
    </source>
</evidence>
<protein>
    <recommendedName>
        <fullName evidence="2">THIF-type NAD/FAD binding fold domain-containing protein</fullName>
    </recommendedName>
</protein>
<name>A0A1G2KW23_9BACT</name>
<keyword evidence="1" id="KW-0472">Membrane</keyword>
<dbReference type="PANTHER" id="PTHR43267">
    <property type="entry name" value="TRNA THREONYLCARBAMOYLADENOSINE DEHYDRATASE"/>
    <property type="match status" value="1"/>
</dbReference>
<evidence type="ECO:0000256" key="1">
    <source>
        <dbReference type="SAM" id="Phobius"/>
    </source>
</evidence>
<dbReference type="CDD" id="cd01483">
    <property type="entry name" value="E1_enzyme_family"/>
    <property type="match status" value="1"/>
</dbReference>
<keyword evidence="1" id="KW-0812">Transmembrane</keyword>
<organism evidence="3 4">
    <name type="scientific">Candidatus Sungbacteria bacterium RIFCSPHIGHO2_02_FULL_53_17</name>
    <dbReference type="NCBI Taxonomy" id="1802275"/>
    <lineage>
        <taxon>Bacteria</taxon>
        <taxon>Candidatus Sungiibacteriota</taxon>
    </lineage>
</organism>
<evidence type="ECO:0000259" key="2">
    <source>
        <dbReference type="Pfam" id="PF00899"/>
    </source>
</evidence>
<dbReference type="Gene3D" id="3.40.50.720">
    <property type="entry name" value="NAD(P)-binding Rossmann-like Domain"/>
    <property type="match status" value="1"/>
</dbReference>
<dbReference type="InterPro" id="IPR035985">
    <property type="entry name" value="Ubiquitin-activating_enz"/>
</dbReference>
<gene>
    <name evidence="3" type="ORF">A3C92_01265</name>
</gene>
<accession>A0A1G2KW23</accession>
<dbReference type="EMBL" id="MHQN01000015">
    <property type="protein sequence ID" value="OHA03600.1"/>
    <property type="molecule type" value="Genomic_DNA"/>
</dbReference>
<feature type="transmembrane region" description="Helical" evidence="1">
    <location>
        <begin position="131"/>
        <end position="153"/>
    </location>
</feature>
<dbReference type="Proteomes" id="UP000177177">
    <property type="component" value="Unassembled WGS sequence"/>
</dbReference>
<proteinExistence type="predicted"/>
<evidence type="ECO:0000313" key="3">
    <source>
        <dbReference type="EMBL" id="OHA03600.1"/>
    </source>
</evidence>
<comment type="caution">
    <text evidence="3">The sequence shown here is derived from an EMBL/GenBank/DDBJ whole genome shotgun (WGS) entry which is preliminary data.</text>
</comment>
<dbReference type="GO" id="GO:0061503">
    <property type="term" value="F:tRNA threonylcarbamoyladenosine dehydratase"/>
    <property type="evidence" value="ECO:0007669"/>
    <property type="project" value="TreeGrafter"/>
</dbReference>
<feature type="domain" description="THIF-type NAD/FAD binding fold" evidence="2">
    <location>
        <begin position="118"/>
        <end position="257"/>
    </location>
</feature>
<dbReference type="SUPFAM" id="SSF69572">
    <property type="entry name" value="Activating enzymes of the ubiquitin-like proteins"/>
    <property type="match status" value="1"/>
</dbReference>
<dbReference type="GO" id="GO:0008641">
    <property type="term" value="F:ubiquitin-like modifier activating enzyme activity"/>
    <property type="evidence" value="ECO:0007669"/>
    <property type="project" value="InterPro"/>
</dbReference>
<dbReference type="AlphaFoldDB" id="A0A1G2KW23"/>
<dbReference type="InterPro" id="IPR000594">
    <property type="entry name" value="ThiF_NAD_FAD-bd"/>
</dbReference>
<keyword evidence="1" id="KW-1133">Transmembrane helix</keyword>
<dbReference type="PANTHER" id="PTHR43267:SF3">
    <property type="entry name" value="THIF PROTEIN"/>
    <property type="match status" value="1"/>
</dbReference>
<dbReference type="InterPro" id="IPR045886">
    <property type="entry name" value="ThiF/MoeB/HesA"/>
</dbReference>
<reference evidence="3 4" key="1">
    <citation type="journal article" date="2016" name="Nat. Commun.">
        <title>Thousands of microbial genomes shed light on interconnected biogeochemical processes in an aquifer system.</title>
        <authorList>
            <person name="Anantharaman K."/>
            <person name="Brown C.T."/>
            <person name="Hug L.A."/>
            <person name="Sharon I."/>
            <person name="Castelle C.J."/>
            <person name="Probst A.J."/>
            <person name="Thomas B.C."/>
            <person name="Singh A."/>
            <person name="Wilkins M.J."/>
            <person name="Karaoz U."/>
            <person name="Brodie E.L."/>
            <person name="Williams K.H."/>
            <person name="Hubbard S.S."/>
            <person name="Banfield J.F."/>
        </authorList>
    </citation>
    <scope>NUCLEOTIDE SEQUENCE [LARGE SCALE GENOMIC DNA]</scope>
</reference>
<sequence>MDLERALYEKSQVMASSLPQIFNAEKQGDRQRLSRLIRGHAIRHVSDDYEEQMREYFGILNPGIVYAHGFEEKFQAYFTNLRKKKSLWQSGRWVYFPWLSALSHILEDKEFQMVRTARNRNLITADEQKKFYNSVIGIAGLSVGNSVALAIVLSGGGRHMRLADYDRLALSNTNRIRAGVESLGVSKAEMTARQIYALNPYARIDLFPEGLTDQNMKKFFEGPPKANVIIEEIDNLAIKHRVREYAKRLGIPVIMGTDDGDNAVVDIERYDLYPKTPIFHGRLGKVSYEELNALPKMKAGFTVARHVGPENVPLRMQESLAEIGKTIVTWPQLGGSALLNACALAYCSRKILTGQPLVSNRAIISLDEKLEPSYDSKPRRKKRVAVARRFAKKIDEVLHV</sequence>